<comment type="caution">
    <text evidence="4">The sequence shown here is derived from an EMBL/GenBank/DDBJ whole genome shotgun (WGS) entry which is preliminary data.</text>
</comment>
<dbReference type="SUPFAM" id="SSF51735">
    <property type="entry name" value="NAD(P)-binding Rossmann-fold domains"/>
    <property type="match status" value="1"/>
</dbReference>
<comment type="similarity">
    <text evidence="2">Belongs to the short-chain dehydrogenases/reductases (SDR) family.</text>
</comment>
<dbReference type="Pfam" id="PF00106">
    <property type="entry name" value="adh_short"/>
    <property type="match status" value="1"/>
</dbReference>
<dbReference type="Proteomes" id="UP001208570">
    <property type="component" value="Unassembled WGS sequence"/>
</dbReference>
<dbReference type="GO" id="GO:0016491">
    <property type="term" value="F:oxidoreductase activity"/>
    <property type="evidence" value="ECO:0007669"/>
    <property type="project" value="UniProtKB-KW"/>
</dbReference>
<dbReference type="Gene3D" id="3.40.50.720">
    <property type="entry name" value="NAD(P)-binding Rossmann-like Domain"/>
    <property type="match status" value="1"/>
</dbReference>
<organism evidence="4 5">
    <name type="scientific">Paralvinella palmiformis</name>
    <dbReference type="NCBI Taxonomy" id="53620"/>
    <lineage>
        <taxon>Eukaryota</taxon>
        <taxon>Metazoa</taxon>
        <taxon>Spiralia</taxon>
        <taxon>Lophotrochozoa</taxon>
        <taxon>Annelida</taxon>
        <taxon>Polychaeta</taxon>
        <taxon>Sedentaria</taxon>
        <taxon>Canalipalpata</taxon>
        <taxon>Terebellida</taxon>
        <taxon>Terebelliformia</taxon>
        <taxon>Alvinellidae</taxon>
        <taxon>Paralvinella</taxon>
    </lineage>
</organism>
<dbReference type="PANTHER" id="PTHR43157:SF31">
    <property type="entry name" value="PHOSPHATIDYLINOSITOL-GLYCAN BIOSYNTHESIS CLASS F PROTEIN"/>
    <property type="match status" value="1"/>
</dbReference>
<dbReference type="InterPro" id="IPR002347">
    <property type="entry name" value="SDR_fam"/>
</dbReference>
<reference evidence="4" key="1">
    <citation type="journal article" date="2023" name="Mol. Biol. Evol.">
        <title>Third-Generation Sequencing Reveals the Adaptive Role of the Epigenome in Three Deep-Sea Polychaetes.</title>
        <authorList>
            <person name="Perez M."/>
            <person name="Aroh O."/>
            <person name="Sun Y."/>
            <person name="Lan Y."/>
            <person name="Juniper S.K."/>
            <person name="Young C.R."/>
            <person name="Angers B."/>
            <person name="Qian P.Y."/>
        </authorList>
    </citation>
    <scope>NUCLEOTIDE SEQUENCE</scope>
    <source>
        <strain evidence="4">P08H-3</strain>
    </source>
</reference>
<evidence type="ECO:0000256" key="3">
    <source>
        <dbReference type="SAM" id="MobiDB-lite"/>
    </source>
</evidence>
<feature type="compositionally biased region" description="Acidic residues" evidence="3">
    <location>
        <begin position="321"/>
        <end position="359"/>
    </location>
</feature>
<evidence type="ECO:0000313" key="4">
    <source>
        <dbReference type="EMBL" id="KAK2143272.1"/>
    </source>
</evidence>
<dbReference type="AlphaFoldDB" id="A0AAD9MRP3"/>
<evidence type="ECO:0000256" key="2">
    <source>
        <dbReference type="RuleBase" id="RU000363"/>
    </source>
</evidence>
<feature type="region of interest" description="Disordered" evidence="3">
    <location>
        <begin position="317"/>
        <end position="359"/>
    </location>
</feature>
<keyword evidence="1" id="KW-0560">Oxidoreductase</keyword>
<accession>A0AAD9MRP3</accession>
<sequence>MTNSLSDIMEVALLLSTVATGLLGFLLIFNAARLDGKTVIITGANSGIGRETALDLAKRGARIILACRNMDSAHDASCYIEERVPGAEVIMKHLDLASLKSVRQFAEDLCETEQSVDILINNAAVGGIPYTKTEDGYEMTLAVNHLGHFLLTNLLLPKLKASAPSRIINVAAHAHIFYSIDFQDLMLEKSYRPIKAYCRSKLANVLFTRRLAKRLRGTGVTTYALHPGMVYSRLTCNLFTSTIPIISTVLNILSKYLLKSPKEGCQTVVYCAISEELTDESGLYYSNCALSMPTMTALHEGHAKLLWRESLKLADLPRDEVESDDEEEDSDDEIEYNEDDNSDIAIEDDNDDYMDDEIN</sequence>
<keyword evidence="5" id="KW-1185">Reference proteome</keyword>
<evidence type="ECO:0000256" key="1">
    <source>
        <dbReference type="ARBA" id="ARBA00023002"/>
    </source>
</evidence>
<evidence type="ECO:0000313" key="5">
    <source>
        <dbReference type="Proteomes" id="UP001208570"/>
    </source>
</evidence>
<dbReference type="PANTHER" id="PTHR43157">
    <property type="entry name" value="PHOSPHATIDYLINOSITOL-GLYCAN BIOSYNTHESIS CLASS F PROTEIN-RELATED"/>
    <property type="match status" value="1"/>
</dbReference>
<name>A0AAD9MRP3_9ANNE</name>
<gene>
    <name evidence="4" type="ORF">LSH36_858g00050</name>
</gene>
<protein>
    <submittedName>
        <fullName evidence="4">Uncharacterized protein</fullName>
    </submittedName>
</protein>
<dbReference type="PRINTS" id="PR00080">
    <property type="entry name" value="SDRFAMILY"/>
</dbReference>
<dbReference type="EMBL" id="JAODUP010000858">
    <property type="protein sequence ID" value="KAK2143272.1"/>
    <property type="molecule type" value="Genomic_DNA"/>
</dbReference>
<proteinExistence type="inferred from homology"/>
<dbReference type="InterPro" id="IPR036291">
    <property type="entry name" value="NAD(P)-bd_dom_sf"/>
</dbReference>
<dbReference type="PRINTS" id="PR00081">
    <property type="entry name" value="GDHRDH"/>
</dbReference>